<dbReference type="PRINTS" id="PR00111">
    <property type="entry name" value="ABHYDROLASE"/>
</dbReference>
<dbReference type="PANTHER" id="PTHR43798">
    <property type="entry name" value="MONOACYLGLYCEROL LIPASE"/>
    <property type="match status" value="1"/>
</dbReference>
<dbReference type="InterPro" id="IPR050266">
    <property type="entry name" value="AB_hydrolase_sf"/>
</dbReference>
<dbReference type="PATRIC" id="fig|1415166.3.peg.3868"/>
<name>W5THT5_9NOCA</name>
<keyword evidence="2" id="KW-0378">Hydrolase</keyword>
<keyword evidence="3" id="KW-1185">Reference proteome</keyword>
<dbReference type="GO" id="GO:0016020">
    <property type="term" value="C:membrane"/>
    <property type="evidence" value="ECO:0007669"/>
    <property type="project" value="TreeGrafter"/>
</dbReference>
<proteinExistence type="predicted"/>
<dbReference type="InterPro" id="IPR000639">
    <property type="entry name" value="Epox_hydrolase-like"/>
</dbReference>
<accession>W5THT5</accession>
<dbReference type="HOGENOM" id="CLU_020336_50_0_11"/>
<dbReference type="OrthoDB" id="9804723at2"/>
<dbReference type="AlphaFoldDB" id="W5THT5"/>
<dbReference type="KEGG" id="nno:NONO_c37690"/>
<dbReference type="InterPro" id="IPR029058">
    <property type="entry name" value="AB_hydrolase_fold"/>
</dbReference>
<dbReference type="InterPro" id="IPR000073">
    <property type="entry name" value="AB_hydrolase_1"/>
</dbReference>
<sequence>MWEERIVSGDVGLFVAYAGVSAGHPLLVIHGGPDWDHSYLREPLAGLSGTRRLLLPDLRGCGRSSRGLPITEYHPNAVISDLLGILDTFGIVAADVLGFSYGGLLAQRLAVTAPERVHRLIIASSSVLPVPADAFSGWQERQDRRAPELEIWARSALGPERTRAAALAGARANVWRPEALPDYLQRLDTVRFSAEWDRARSAGTLQSPRIDNPIQALSATAVPILLLHGRQDMVFPAELAEQTAAALPSAEAIVLDEAGHMAHIDQPQQWLTALEKFLC</sequence>
<dbReference type="SUPFAM" id="SSF53474">
    <property type="entry name" value="alpha/beta-Hydrolases"/>
    <property type="match status" value="1"/>
</dbReference>
<feature type="domain" description="AB hydrolase-1" evidence="1">
    <location>
        <begin position="25"/>
        <end position="267"/>
    </location>
</feature>
<dbReference type="eggNOG" id="COG2021">
    <property type="taxonomic scope" value="Bacteria"/>
</dbReference>
<dbReference type="GO" id="GO:0016787">
    <property type="term" value="F:hydrolase activity"/>
    <property type="evidence" value="ECO:0007669"/>
    <property type="project" value="UniProtKB-KW"/>
</dbReference>
<evidence type="ECO:0000259" key="1">
    <source>
        <dbReference type="Pfam" id="PF00561"/>
    </source>
</evidence>
<dbReference type="PRINTS" id="PR00412">
    <property type="entry name" value="EPOXHYDRLASE"/>
</dbReference>
<protein>
    <submittedName>
        <fullName evidence="2">Alpha/beta hydrolase family protein</fullName>
    </submittedName>
</protein>
<dbReference type="EMBL" id="CP006850">
    <property type="protein sequence ID" value="AHH18553.1"/>
    <property type="molecule type" value="Genomic_DNA"/>
</dbReference>
<evidence type="ECO:0000313" key="2">
    <source>
        <dbReference type="EMBL" id="AHH18553.1"/>
    </source>
</evidence>
<gene>
    <name evidence="2" type="ORF">NONO_c37690</name>
</gene>
<evidence type="ECO:0000313" key="3">
    <source>
        <dbReference type="Proteomes" id="UP000019150"/>
    </source>
</evidence>
<organism evidence="2 3">
    <name type="scientific">Nocardia nova SH22a</name>
    <dbReference type="NCBI Taxonomy" id="1415166"/>
    <lineage>
        <taxon>Bacteria</taxon>
        <taxon>Bacillati</taxon>
        <taxon>Actinomycetota</taxon>
        <taxon>Actinomycetes</taxon>
        <taxon>Mycobacteriales</taxon>
        <taxon>Nocardiaceae</taxon>
        <taxon>Nocardia</taxon>
    </lineage>
</organism>
<reference evidence="2 3" key="1">
    <citation type="journal article" date="2014" name="Appl. Environ. Microbiol.">
        <title>Insights into the Microbial Degradation of Rubber and Gutta-Percha by Analysis of the Complete Genome of Nocardia nova SH22a.</title>
        <authorList>
            <person name="Luo Q."/>
            <person name="Hiessl S."/>
            <person name="Poehlein A."/>
            <person name="Daniel R."/>
            <person name="Steinbuchel A."/>
        </authorList>
    </citation>
    <scope>NUCLEOTIDE SEQUENCE [LARGE SCALE GENOMIC DNA]</scope>
    <source>
        <strain evidence="2">SH22a</strain>
    </source>
</reference>
<dbReference type="STRING" id="1415166.NONO_c37690"/>
<dbReference type="Gene3D" id="3.40.50.1820">
    <property type="entry name" value="alpha/beta hydrolase"/>
    <property type="match status" value="1"/>
</dbReference>
<dbReference type="Pfam" id="PF00561">
    <property type="entry name" value="Abhydrolase_1"/>
    <property type="match status" value="1"/>
</dbReference>
<dbReference type="PANTHER" id="PTHR43798:SF33">
    <property type="entry name" value="HYDROLASE, PUTATIVE (AFU_ORTHOLOGUE AFUA_2G14860)-RELATED"/>
    <property type="match status" value="1"/>
</dbReference>
<dbReference type="Proteomes" id="UP000019150">
    <property type="component" value="Chromosome"/>
</dbReference>